<dbReference type="InterPro" id="IPR043128">
    <property type="entry name" value="Rev_trsase/Diguanyl_cyclase"/>
</dbReference>
<keyword evidence="3" id="KW-0548">Nucleotidyltransferase</keyword>
<keyword evidence="5" id="KW-0255">Endonuclease</keyword>
<evidence type="ECO:0000256" key="2">
    <source>
        <dbReference type="ARBA" id="ARBA00022679"/>
    </source>
</evidence>
<evidence type="ECO:0000256" key="8">
    <source>
        <dbReference type="PROSITE-ProRule" id="PRU00047"/>
    </source>
</evidence>
<feature type="compositionally biased region" description="Pro residues" evidence="9">
    <location>
        <begin position="1408"/>
        <end position="1424"/>
    </location>
</feature>
<keyword evidence="4" id="KW-0540">Nuclease</keyword>
<dbReference type="InterPro" id="IPR012337">
    <property type="entry name" value="RNaseH-like_sf"/>
</dbReference>
<feature type="region of interest" description="Disordered" evidence="9">
    <location>
        <begin position="1353"/>
        <end position="1479"/>
    </location>
</feature>
<dbReference type="EMBL" id="GIFC01018959">
    <property type="protein sequence ID" value="MXV01043.1"/>
    <property type="molecule type" value="Transcribed_RNA"/>
</dbReference>
<dbReference type="Gene3D" id="3.10.10.10">
    <property type="entry name" value="HIV Type 1 Reverse Transcriptase, subunit A, domain 1"/>
    <property type="match status" value="1"/>
</dbReference>
<dbReference type="GO" id="GO:0015074">
    <property type="term" value="P:DNA integration"/>
    <property type="evidence" value="ECO:0007669"/>
    <property type="project" value="InterPro"/>
</dbReference>
<dbReference type="GO" id="GO:0003964">
    <property type="term" value="F:RNA-directed DNA polymerase activity"/>
    <property type="evidence" value="ECO:0007669"/>
    <property type="project" value="UniProtKB-KW"/>
</dbReference>
<dbReference type="InterPro" id="IPR021109">
    <property type="entry name" value="Peptidase_aspartic_dom_sf"/>
</dbReference>
<feature type="domain" description="Reverse transcriptase" evidence="11">
    <location>
        <begin position="550"/>
        <end position="726"/>
    </location>
</feature>
<evidence type="ECO:0000256" key="6">
    <source>
        <dbReference type="ARBA" id="ARBA00022801"/>
    </source>
</evidence>
<dbReference type="SUPFAM" id="SSF56672">
    <property type="entry name" value="DNA/RNA polymerases"/>
    <property type="match status" value="1"/>
</dbReference>
<dbReference type="InterPro" id="IPR036397">
    <property type="entry name" value="RNaseH_sf"/>
</dbReference>
<keyword evidence="6" id="KW-0378">Hydrolase</keyword>
<dbReference type="InterPro" id="IPR041373">
    <property type="entry name" value="RT_RNaseH"/>
</dbReference>
<dbReference type="EC" id="2.7.7.49" evidence="1"/>
<keyword evidence="7" id="KW-0695">RNA-directed DNA polymerase</keyword>
<dbReference type="Gene3D" id="1.10.340.70">
    <property type="match status" value="1"/>
</dbReference>
<name>A0A6B0VG78_IXORI</name>
<evidence type="ECO:0000259" key="11">
    <source>
        <dbReference type="PROSITE" id="PS50878"/>
    </source>
</evidence>
<evidence type="ECO:0000256" key="5">
    <source>
        <dbReference type="ARBA" id="ARBA00022759"/>
    </source>
</evidence>
<feature type="compositionally biased region" description="Basic and acidic residues" evidence="9">
    <location>
        <begin position="1465"/>
        <end position="1479"/>
    </location>
</feature>
<dbReference type="PROSITE" id="PS00141">
    <property type="entry name" value="ASP_PROTEASE"/>
    <property type="match status" value="1"/>
</dbReference>
<keyword evidence="8" id="KW-0863">Zinc-finger</keyword>
<feature type="compositionally biased region" description="Polar residues" evidence="9">
    <location>
        <begin position="206"/>
        <end position="217"/>
    </location>
</feature>
<dbReference type="FunFam" id="3.10.20.370:FF:000001">
    <property type="entry name" value="Retrovirus-related Pol polyprotein from transposon 17.6-like protein"/>
    <property type="match status" value="1"/>
</dbReference>
<dbReference type="InterPro" id="IPR000477">
    <property type="entry name" value="RT_dom"/>
</dbReference>
<feature type="compositionally biased region" description="Basic residues" evidence="9">
    <location>
        <begin position="265"/>
        <end position="277"/>
    </location>
</feature>
<evidence type="ECO:0000256" key="3">
    <source>
        <dbReference type="ARBA" id="ARBA00022695"/>
    </source>
</evidence>
<dbReference type="Gene3D" id="3.30.420.10">
    <property type="entry name" value="Ribonuclease H-like superfamily/Ribonuclease H"/>
    <property type="match status" value="1"/>
</dbReference>
<dbReference type="InterPro" id="IPR043502">
    <property type="entry name" value="DNA/RNA_pol_sf"/>
</dbReference>
<dbReference type="FunFam" id="3.30.70.270:FF:000020">
    <property type="entry name" value="Transposon Tf2-6 polyprotein-like Protein"/>
    <property type="match status" value="1"/>
</dbReference>
<dbReference type="FunFam" id="1.10.340.70:FF:000003">
    <property type="entry name" value="Protein CBG25708"/>
    <property type="match status" value="1"/>
</dbReference>
<dbReference type="Pfam" id="PF17921">
    <property type="entry name" value="Integrase_H2C2"/>
    <property type="match status" value="1"/>
</dbReference>
<dbReference type="GO" id="GO:0006508">
    <property type="term" value="P:proteolysis"/>
    <property type="evidence" value="ECO:0007669"/>
    <property type="project" value="InterPro"/>
</dbReference>
<feature type="region of interest" description="Disordered" evidence="9">
    <location>
        <begin position="1085"/>
        <end position="1111"/>
    </location>
</feature>
<dbReference type="PROSITE" id="PS50878">
    <property type="entry name" value="RT_POL"/>
    <property type="match status" value="1"/>
</dbReference>
<sequence length="1479" mass="163601">MSFSGLAPPPPFLPAPGRPAVAWPQWLRMFETFLLASGASDFTPECRKALLLRSLGLEGQRIFFSLPPSSDASSTVPPAVAAATAKTTEDSGKTSTALSAYDQAVAVLTQHFASASNVVVERHRFRRRVQQPGESVLEYVAALRELATRCSFAALEDSLRDQFLEGIGSQHLRERLLLEGSALSFSRAVLLAQQLEQAAQEVREFTPSQVQRVTSNDNQRRPMPTQPRSSFRRQPSPPASNRPPPRRDSAVSRASRTAGQGQRSRDHRRSVSPKRSRGSPNSPSFCFRCGSRRHRASSSRCPAQDQRCFHCGRRGHFRSVCNKRQHSSALAVAEVDCHYSSDDDEVLSVLSVTGRARTGIFIDVFVDDKPLAFLLDSGSSVSILADSHFKKYFAAESLLSAPRVKLFDYSKQPIPVRGCFSAQVMFKGRAARLLFYVVLQGTSLLGIDAIKALDLHIEGSTLRCFETTSVPAAGETDQPSATQIVPVPPRLPKTLASEFGSLFAPGLGLAKGYIHKVKVRTTVPPVASKLRRLPLSLRPQVSAELCRLESLDVIERVNASERVSPIVVVKKKDGGIQLCVDLRKPNKAVVTDSFPLPHAEELLNSLAGATHFSKLDLESAYHQVLLHPDSRDLTAFVTHDGLFRFKRICFGLASAPAAFQQMMSRILQGCPGVLFYIDDIIVFGKSEQEHLVNLTTVLRRIKTAGLKLNAKCVFCVKELSFLGHKVTAEGISPLPEKVDSILNTPAPTDAAELRSFLGLVEYYAKFVPCLADVLEPMRVLLRKNQPFIWSDAVDASFRKIKFVLASSKVLQMFDASLPVIVSTDASDIGLGAVLQQLDGHRLRTIAFASRTLSPAERKYAVGEREALACVWACEHWHTYLWGRPFTLRTDHQALVSLLSSQGSGRRPLRIARWSERLLRYNYTVEYRKGSENQVADALSRLPVSALQEDVSFDEEVVALVAPLCLTKEQFEQSLCEDVTLEQVKGYVTSSWPPQKSLSDELKPFFTVREELSVVDNLLLRGERLVVPRALTPQVIGTAHEAHPGIVRAKARLRERFCWPGIDKQVEAAIHNCSICQSADKTAKTAATPLQTGSSTRASMAENRHRHRRPYGKGSTGLQVYAITLVDYFSKWPEVQFCREVSTSTVTSFLHSVFAREGYPDEVVCDNGPQFSSQEFIQFLKDRAIRLAHSSVYYPQANGLVERFNRVFKNFVQVAMLEHRPLRPAVLDYLGVYRCTPHATTGVAPALALHGRLPRTRLDVVGHPSPSFFKDPAGELRRLRQRVKRKQDSSRSYTDYRRAARKTKISVGDFVRIKKPSVAWKGNLSFSRPRKVVGHRGPSSFRLDDGRTWNASKLSKVPVDSSTPPPGGTWDPSARSYGSSVAHWAPELLPASTAPPPAPVEYPVSDTETPPPEDPAPVHPAPDPEPPSREEPDAIRPDSDSDPAPPVVPTVPAAEQQEVPARRVQTPRERPAPDRYGDQA</sequence>
<dbReference type="CDD" id="cd01647">
    <property type="entry name" value="RT_LTR"/>
    <property type="match status" value="1"/>
</dbReference>
<dbReference type="InterPro" id="IPR001969">
    <property type="entry name" value="Aspartic_peptidase_AS"/>
</dbReference>
<keyword evidence="8" id="KW-0479">Metal-binding</keyword>
<evidence type="ECO:0000259" key="10">
    <source>
        <dbReference type="PROSITE" id="PS50158"/>
    </source>
</evidence>
<feature type="domain" description="CCHC-type" evidence="10">
    <location>
        <begin position="307"/>
        <end position="321"/>
    </location>
</feature>
<reference evidence="13" key="1">
    <citation type="submission" date="2019-12" db="EMBL/GenBank/DDBJ databases">
        <title>An insight into the sialome of adult female Ixodes ricinus ticks feeding for 6 days.</title>
        <authorList>
            <person name="Perner J."/>
            <person name="Ribeiro J.M.C."/>
        </authorList>
    </citation>
    <scope>NUCLEOTIDE SEQUENCE</scope>
    <source>
        <strain evidence="13">Semi-engorged</strain>
        <tissue evidence="13">Salivary glands</tissue>
    </source>
</reference>
<evidence type="ECO:0000256" key="4">
    <source>
        <dbReference type="ARBA" id="ARBA00022722"/>
    </source>
</evidence>
<dbReference type="InterPro" id="IPR001878">
    <property type="entry name" value="Znf_CCHC"/>
</dbReference>
<dbReference type="InterPro" id="IPR001584">
    <property type="entry name" value="Integrase_cat-core"/>
</dbReference>
<dbReference type="GO" id="GO:0003676">
    <property type="term" value="F:nucleic acid binding"/>
    <property type="evidence" value="ECO:0007669"/>
    <property type="project" value="InterPro"/>
</dbReference>
<dbReference type="InterPro" id="IPR050951">
    <property type="entry name" value="Retrovirus_Pol_polyprotein"/>
</dbReference>
<dbReference type="Gene3D" id="4.10.60.10">
    <property type="entry name" value="Zinc finger, CCHC-type"/>
    <property type="match status" value="1"/>
</dbReference>
<dbReference type="InterPro" id="IPR041588">
    <property type="entry name" value="Integrase_H2C2"/>
</dbReference>
<dbReference type="CDD" id="cd09274">
    <property type="entry name" value="RNase_HI_RT_Ty3"/>
    <property type="match status" value="1"/>
</dbReference>
<keyword evidence="2" id="KW-0808">Transferase</keyword>
<evidence type="ECO:0000256" key="7">
    <source>
        <dbReference type="ARBA" id="ARBA00022918"/>
    </source>
</evidence>
<dbReference type="Pfam" id="PF00665">
    <property type="entry name" value="rve"/>
    <property type="match status" value="1"/>
</dbReference>
<feature type="compositionally biased region" description="Polar residues" evidence="9">
    <location>
        <begin position="252"/>
        <end position="262"/>
    </location>
</feature>
<feature type="compositionally biased region" description="Polar residues" evidence="9">
    <location>
        <begin position="1087"/>
        <end position="1097"/>
    </location>
</feature>
<dbReference type="GO" id="GO:0042575">
    <property type="term" value="C:DNA polymerase complex"/>
    <property type="evidence" value="ECO:0007669"/>
    <property type="project" value="UniProtKB-ARBA"/>
</dbReference>
<dbReference type="GO" id="GO:0004190">
    <property type="term" value="F:aspartic-type endopeptidase activity"/>
    <property type="evidence" value="ECO:0007669"/>
    <property type="project" value="InterPro"/>
</dbReference>
<dbReference type="Pfam" id="PF00078">
    <property type="entry name" value="RVT_1"/>
    <property type="match status" value="1"/>
</dbReference>
<dbReference type="PROSITE" id="PS50158">
    <property type="entry name" value="ZF_CCHC"/>
    <property type="match status" value="1"/>
</dbReference>
<feature type="compositionally biased region" description="Basic and acidic residues" evidence="9">
    <location>
        <begin position="1425"/>
        <end position="1438"/>
    </location>
</feature>
<feature type="region of interest" description="Disordered" evidence="9">
    <location>
        <begin position="202"/>
        <end position="287"/>
    </location>
</feature>
<protein>
    <recommendedName>
        <fullName evidence="1">RNA-directed DNA polymerase</fullName>
        <ecNumber evidence="1">2.7.7.49</ecNumber>
    </recommendedName>
</protein>
<dbReference type="GO" id="GO:0004519">
    <property type="term" value="F:endonuclease activity"/>
    <property type="evidence" value="ECO:0007669"/>
    <property type="project" value="UniProtKB-KW"/>
</dbReference>
<dbReference type="SUPFAM" id="SSF50630">
    <property type="entry name" value="Acid proteases"/>
    <property type="match status" value="1"/>
</dbReference>
<dbReference type="Gene3D" id="3.30.70.270">
    <property type="match status" value="2"/>
</dbReference>
<dbReference type="Pfam" id="PF17917">
    <property type="entry name" value="RT_RNaseH"/>
    <property type="match status" value="1"/>
</dbReference>
<organism evidence="13">
    <name type="scientific">Ixodes ricinus</name>
    <name type="common">Common tick</name>
    <name type="synonym">Acarus ricinus</name>
    <dbReference type="NCBI Taxonomy" id="34613"/>
    <lineage>
        <taxon>Eukaryota</taxon>
        <taxon>Metazoa</taxon>
        <taxon>Ecdysozoa</taxon>
        <taxon>Arthropoda</taxon>
        <taxon>Chelicerata</taxon>
        <taxon>Arachnida</taxon>
        <taxon>Acari</taxon>
        <taxon>Parasitiformes</taxon>
        <taxon>Ixodida</taxon>
        <taxon>Ixodoidea</taxon>
        <taxon>Ixodidae</taxon>
        <taxon>Ixodinae</taxon>
        <taxon>Ixodes</taxon>
    </lineage>
</organism>
<evidence type="ECO:0000259" key="12">
    <source>
        <dbReference type="PROSITE" id="PS50994"/>
    </source>
</evidence>
<evidence type="ECO:0000313" key="13">
    <source>
        <dbReference type="EMBL" id="MXV01043.1"/>
    </source>
</evidence>
<dbReference type="PROSITE" id="PS50994">
    <property type="entry name" value="INTEGRASE"/>
    <property type="match status" value="1"/>
</dbReference>
<evidence type="ECO:0000256" key="9">
    <source>
        <dbReference type="SAM" id="MobiDB-lite"/>
    </source>
</evidence>
<dbReference type="SMART" id="SM00343">
    <property type="entry name" value="ZnF_C2HC"/>
    <property type="match status" value="2"/>
</dbReference>
<evidence type="ECO:0000256" key="1">
    <source>
        <dbReference type="ARBA" id="ARBA00012493"/>
    </source>
</evidence>
<keyword evidence="8" id="KW-0862">Zinc</keyword>
<dbReference type="PANTHER" id="PTHR37984:SF15">
    <property type="entry name" value="INTEGRASE CATALYTIC DOMAIN-CONTAINING PROTEIN"/>
    <property type="match status" value="1"/>
</dbReference>
<accession>A0A6B0VG78</accession>
<feature type="domain" description="Integrase catalytic" evidence="12">
    <location>
        <begin position="1084"/>
        <end position="1252"/>
    </location>
</feature>
<dbReference type="Gene3D" id="2.40.70.10">
    <property type="entry name" value="Acid Proteases"/>
    <property type="match status" value="1"/>
</dbReference>
<dbReference type="PANTHER" id="PTHR37984">
    <property type="entry name" value="PROTEIN CBG26694"/>
    <property type="match status" value="1"/>
</dbReference>
<dbReference type="SUPFAM" id="SSF53098">
    <property type="entry name" value="Ribonuclease H-like"/>
    <property type="match status" value="1"/>
</dbReference>
<dbReference type="GO" id="GO:0008270">
    <property type="term" value="F:zinc ion binding"/>
    <property type="evidence" value="ECO:0007669"/>
    <property type="project" value="UniProtKB-KW"/>
</dbReference>
<proteinExistence type="predicted"/>